<dbReference type="Gene3D" id="2.60.40.2360">
    <property type="entry name" value="Intracellular proteinase inhibitor BsuPI"/>
    <property type="match status" value="1"/>
</dbReference>
<feature type="domain" description="Intracellular proteinase inhibitor BsuPI" evidence="1">
    <location>
        <begin position="47"/>
        <end position="134"/>
    </location>
</feature>
<name>A0A3R9F5Q4_9BACI</name>
<sequence>MRKFFMIILLGFLVTGCGTGNKVSNNEGKGGGGQGIVAGEMAASLAEKSPLVFQYEVKNQTEEEVTLEFTSSQRFDYSVKNKAGEEIFLFSSVANFLQALGEEKVQQGESLTYEIDLNELNLEPGNYTLTVWMTPKDGKKFEVKKEFSL</sequence>
<evidence type="ECO:0000313" key="3">
    <source>
        <dbReference type="Proteomes" id="UP000279911"/>
    </source>
</evidence>
<dbReference type="AlphaFoldDB" id="A0A3R9F5Q4"/>
<gene>
    <name evidence="2" type="ORF">EJA10_00255</name>
</gene>
<dbReference type="OrthoDB" id="2453194at2"/>
<evidence type="ECO:0000313" key="2">
    <source>
        <dbReference type="EMBL" id="RSD29576.1"/>
    </source>
</evidence>
<organism evidence="2 3">
    <name type="scientific">Mesobacillus subterraneus</name>
    <dbReference type="NCBI Taxonomy" id="285983"/>
    <lineage>
        <taxon>Bacteria</taxon>
        <taxon>Bacillati</taxon>
        <taxon>Bacillota</taxon>
        <taxon>Bacilli</taxon>
        <taxon>Bacillales</taxon>
        <taxon>Bacillaceae</taxon>
        <taxon>Mesobacillus</taxon>
    </lineage>
</organism>
<dbReference type="Proteomes" id="UP000279911">
    <property type="component" value="Unassembled WGS sequence"/>
</dbReference>
<comment type="caution">
    <text evidence="2">The sequence shown here is derived from an EMBL/GenBank/DDBJ whole genome shotgun (WGS) entry which is preliminary data.</text>
</comment>
<dbReference type="RefSeq" id="WP_125478009.1">
    <property type="nucleotide sequence ID" value="NZ_RSFW01000001.1"/>
</dbReference>
<proteinExistence type="predicted"/>
<dbReference type="InterPro" id="IPR020481">
    <property type="entry name" value="Intracell_prot_inh_BsuPI"/>
</dbReference>
<reference evidence="3" key="1">
    <citation type="submission" date="2018-12" db="EMBL/GenBank/DDBJ databases">
        <title>Bacillus chawlae sp. nov., Bacillus glennii sp. nov., and Bacillus saganii sp. nov. Isolated from the Vehicle Assembly Building at Kennedy Space Center where the Viking Spacecraft were Assembled.</title>
        <authorList>
            <person name="Seuylemezian A."/>
            <person name="Vaishampayan P."/>
        </authorList>
    </citation>
    <scope>NUCLEOTIDE SEQUENCE [LARGE SCALE GENOMIC DNA]</scope>
    <source>
        <strain evidence="3">DSM 13966</strain>
    </source>
</reference>
<accession>A0A3R9F5Q4</accession>
<protein>
    <submittedName>
        <fullName evidence="2">Intracellular proteinase inhibitor (BsuPI)</fullName>
    </submittedName>
</protein>
<dbReference type="EMBL" id="RSFW01000001">
    <property type="protein sequence ID" value="RSD29576.1"/>
    <property type="molecule type" value="Genomic_DNA"/>
</dbReference>
<dbReference type="Pfam" id="PF12690">
    <property type="entry name" value="BsuPI"/>
    <property type="match status" value="1"/>
</dbReference>
<dbReference type="InterPro" id="IPR038144">
    <property type="entry name" value="IPI"/>
</dbReference>
<evidence type="ECO:0000259" key="1">
    <source>
        <dbReference type="Pfam" id="PF12690"/>
    </source>
</evidence>
<dbReference type="PROSITE" id="PS51257">
    <property type="entry name" value="PROKAR_LIPOPROTEIN"/>
    <property type="match status" value="1"/>
</dbReference>